<evidence type="ECO:0000256" key="1">
    <source>
        <dbReference type="PROSITE-ProRule" id="PRU00169"/>
    </source>
</evidence>
<dbReference type="PROSITE" id="PS50887">
    <property type="entry name" value="GGDEF"/>
    <property type="match status" value="1"/>
</dbReference>
<accession>A0A7Z1AEW9</accession>
<keyword evidence="5" id="KW-0378">Hydrolase</keyword>
<dbReference type="PANTHER" id="PTHR44757:SF2">
    <property type="entry name" value="BIOFILM ARCHITECTURE MAINTENANCE PROTEIN MBAA"/>
    <property type="match status" value="1"/>
</dbReference>
<dbReference type="InterPro" id="IPR029787">
    <property type="entry name" value="Nucleotide_cyclase"/>
</dbReference>
<evidence type="ECO:0000259" key="3">
    <source>
        <dbReference type="PROSITE" id="PS50112"/>
    </source>
</evidence>
<comment type="caution">
    <text evidence="5">The sequence shown here is derived from an EMBL/GenBank/DDBJ whole genome shotgun (WGS) entry which is preliminary data.</text>
</comment>
<dbReference type="GO" id="GO:0071111">
    <property type="term" value="F:cyclic-guanylate-specific phosphodiesterase activity"/>
    <property type="evidence" value="ECO:0007669"/>
    <property type="project" value="UniProtKB-EC"/>
</dbReference>
<dbReference type="CDD" id="cd00130">
    <property type="entry name" value="PAS"/>
    <property type="match status" value="1"/>
</dbReference>
<dbReference type="AlphaFoldDB" id="A0A7Z1AEW9"/>
<name>A0A7Z1AEW9_9GAMM</name>
<dbReference type="Proteomes" id="UP000094769">
    <property type="component" value="Unassembled WGS sequence"/>
</dbReference>
<dbReference type="InterPro" id="IPR000014">
    <property type="entry name" value="PAS"/>
</dbReference>
<dbReference type="Gene3D" id="3.30.450.20">
    <property type="entry name" value="PAS domain"/>
    <property type="match status" value="1"/>
</dbReference>
<dbReference type="NCBIfam" id="TIGR00254">
    <property type="entry name" value="GGDEF"/>
    <property type="match status" value="1"/>
</dbReference>
<gene>
    <name evidence="5" type="primary">gmr_13</name>
    <name evidence="5" type="ORF">CODIS_29930</name>
</gene>
<organism evidence="5 6">
    <name type="scientific">Candidatus Thiodiazotropha endolucinida</name>
    <dbReference type="NCBI Taxonomy" id="1655433"/>
    <lineage>
        <taxon>Bacteria</taxon>
        <taxon>Pseudomonadati</taxon>
        <taxon>Pseudomonadota</taxon>
        <taxon>Gammaproteobacteria</taxon>
        <taxon>Chromatiales</taxon>
        <taxon>Sedimenticolaceae</taxon>
        <taxon>Candidatus Thiodiazotropha</taxon>
    </lineage>
</organism>
<sequence length="462" mass="52668">MQNKEDPKKAKSSLKGRLLIVDDESRHADSLAMMVASWGYDVDTAEDGAKAAGLLISKPFDVVLLDLHMPVADGYKVMDFIHKRGLKTRIITISGDPSMDDAIKSLKKGADNFIRKPVTPVDLLKAIDESLRKKVKEEQRQGVKRKIEIKSNLHRMMFDVAPNLQFLLDTKGNFRMVNTVFTKVTGYSKQEILGRHWSSLVEGDQIDRMHHVFEERRTAPDRFPEVELRLRCKEPDGENPGRKPKTLLVALQSRRLYTQQGKKRVFFGTYGVGRDITQYNKIEELNKYQEFHDDLTGLPSRVLFEDYLSFALTQAKQDNTPLCLLHVVLVDLKQINERYGHSAGDECLKTISARLKRQVRKGDILLRIDGSEFALLLPHIQDEKSVIHISEKLRIGLSNPIEVNGRNITLDLTIGSAVFPKDGENSDELLRHAQTSHGFHPLSKQRHLLQTSNWIKLIKSQH</sequence>
<dbReference type="SUPFAM" id="SSF55785">
    <property type="entry name" value="PYP-like sensor domain (PAS domain)"/>
    <property type="match status" value="1"/>
</dbReference>
<dbReference type="InterPro" id="IPR035965">
    <property type="entry name" value="PAS-like_dom_sf"/>
</dbReference>
<dbReference type="Gene3D" id="3.40.50.2300">
    <property type="match status" value="1"/>
</dbReference>
<dbReference type="SMART" id="SM00091">
    <property type="entry name" value="PAS"/>
    <property type="match status" value="1"/>
</dbReference>
<keyword evidence="6" id="KW-1185">Reference proteome</keyword>
<feature type="domain" description="Response regulatory" evidence="2">
    <location>
        <begin position="17"/>
        <end position="131"/>
    </location>
</feature>
<dbReference type="PANTHER" id="PTHR44757">
    <property type="entry name" value="DIGUANYLATE CYCLASE DGCP"/>
    <property type="match status" value="1"/>
</dbReference>
<dbReference type="EMBL" id="MARB01000017">
    <property type="protein sequence ID" value="ODJ86848.1"/>
    <property type="molecule type" value="Genomic_DNA"/>
</dbReference>
<dbReference type="EC" id="3.1.4.52" evidence="5"/>
<dbReference type="InterPro" id="IPR000160">
    <property type="entry name" value="GGDEF_dom"/>
</dbReference>
<dbReference type="RefSeq" id="WP_162420240.1">
    <property type="nucleotide sequence ID" value="NZ_MARB01000017.1"/>
</dbReference>
<dbReference type="SMART" id="SM00448">
    <property type="entry name" value="REC"/>
    <property type="match status" value="1"/>
</dbReference>
<dbReference type="Pfam" id="PF00072">
    <property type="entry name" value="Response_reg"/>
    <property type="match status" value="1"/>
</dbReference>
<dbReference type="SUPFAM" id="SSF55073">
    <property type="entry name" value="Nucleotide cyclase"/>
    <property type="match status" value="1"/>
</dbReference>
<dbReference type="InterPro" id="IPR043128">
    <property type="entry name" value="Rev_trsase/Diguanyl_cyclase"/>
</dbReference>
<dbReference type="Gene3D" id="3.30.70.270">
    <property type="match status" value="1"/>
</dbReference>
<dbReference type="Pfam" id="PF00990">
    <property type="entry name" value="GGDEF"/>
    <property type="match status" value="1"/>
</dbReference>
<dbReference type="InterPro" id="IPR011006">
    <property type="entry name" value="CheY-like_superfamily"/>
</dbReference>
<dbReference type="PROSITE" id="PS50110">
    <property type="entry name" value="RESPONSE_REGULATORY"/>
    <property type="match status" value="1"/>
</dbReference>
<protein>
    <submittedName>
        <fullName evidence="5">Cyclic di-GMP phosphodiesterase Gmr</fullName>
        <ecNumber evidence="5">3.1.4.52</ecNumber>
    </submittedName>
</protein>
<dbReference type="Pfam" id="PF13426">
    <property type="entry name" value="PAS_9"/>
    <property type="match status" value="1"/>
</dbReference>
<feature type="domain" description="PAS" evidence="3">
    <location>
        <begin position="150"/>
        <end position="195"/>
    </location>
</feature>
<dbReference type="NCBIfam" id="TIGR00229">
    <property type="entry name" value="sensory_box"/>
    <property type="match status" value="1"/>
</dbReference>
<reference evidence="5 6" key="1">
    <citation type="submission" date="2016-06" db="EMBL/GenBank/DDBJ databases">
        <title>Genome sequence of endosymbiont of Candidatus Endolucinida thiodiazotropha.</title>
        <authorList>
            <person name="Poehlein A."/>
            <person name="Koenig S."/>
            <person name="Heiden S.E."/>
            <person name="Thuermer A."/>
            <person name="Voget S."/>
            <person name="Daniel R."/>
            <person name="Markert S."/>
            <person name="Gros O."/>
            <person name="Schweder T."/>
        </authorList>
    </citation>
    <scope>NUCLEOTIDE SEQUENCE [LARGE SCALE GENOMIC DNA]</scope>
    <source>
        <strain evidence="5 6">COS</strain>
    </source>
</reference>
<dbReference type="InterPro" id="IPR052155">
    <property type="entry name" value="Biofilm_reg_signaling"/>
</dbReference>
<feature type="modified residue" description="4-aspartylphosphate" evidence="1">
    <location>
        <position position="66"/>
    </location>
</feature>
<dbReference type="CDD" id="cd00156">
    <property type="entry name" value="REC"/>
    <property type="match status" value="1"/>
</dbReference>
<evidence type="ECO:0000259" key="4">
    <source>
        <dbReference type="PROSITE" id="PS50887"/>
    </source>
</evidence>
<evidence type="ECO:0000313" key="5">
    <source>
        <dbReference type="EMBL" id="ODJ86848.1"/>
    </source>
</evidence>
<feature type="domain" description="GGDEF" evidence="4">
    <location>
        <begin position="320"/>
        <end position="454"/>
    </location>
</feature>
<dbReference type="SUPFAM" id="SSF52172">
    <property type="entry name" value="CheY-like"/>
    <property type="match status" value="1"/>
</dbReference>
<evidence type="ECO:0000313" key="6">
    <source>
        <dbReference type="Proteomes" id="UP000094769"/>
    </source>
</evidence>
<dbReference type="PROSITE" id="PS50112">
    <property type="entry name" value="PAS"/>
    <property type="match status" value="1"/>
</dbReference>
<dbReference type="GO" id="GO:0000160">
    <property type="term" value="P:phosphorelay signal transduction system"/>
    <property type="evidence" value="ECO:0007669"/>
    <property type="project" value="InterPro"/>
</dbReference>
<keyword evidence="1" id="KW-0597">Phosphoprotein</keyword>
<dbReference type="CDD" id="cd01949">
    <property type="entry name" value="GGDEF"/>
    <property type="match status" value="1"/>
</dbReference>
<dbReference type="InterPro" id="IPR001789">
    <property type="entry name" value="Sig_transdc_resp-reg_receiver"/>
</dbReference>
<evidence type="ECO:0000259" key="2">
    <source>
        <dbReference type="PROSITE" id="PS50110"/>
    </source>
</evidence>
<dbReference type="SMART" id="SM00267">
    <property type="entry name" value="GGDEF"/>
    <property type="match status" value="1"/>
</dbReference>
<proteinExistence type="predicted"/>